<gene>
    <name evidence="1" type="ORF">I4641_16265</name>
</gene>
<evidence type="ECO:0000313" key="2">
    <source>
        <dbReference type="Proteomes" id="UP000729733"/>
    </source>
</evidence>
<dbReference type="Proteomes" id="UP000729733">
    <property type="component" value="Unassembled WGS sequence"/>
</dbReference>
<dbReference type="Pfam" id="PF08892">
    <property type="entry name" value="YqcI_YcgG"/>
    <property type="match status" value="1"/>
</dbReference>
<proteinExistence type="predicted"/>
<comment type="caution">
    <text evidence="1">The sequence shown here is derived from an EMBL/GenBank/DDBJ whole genome shotgun (WGS) entry which is preliminary data.</text>
</comment>
<dbReference type="AlphaFoldDB" id="A0A964BUN8"/>
<protein>
    <submittedName>
        <fullName evidence="1">YqcI/YcgG family protein</fullName>
    </submittedName>
</protein>
<organism evidence="1 2">
    <name type="scientific">Waterburya agarophytonicola KI4</name>
    <dbReference type="NCBI Taxonomy" id="2874699"/>
    <lineage>
        <taxon>Bacteria</taxon>
        <taxon>Bacillati</taxon>
        <taxon>Cyanobacteriota</taxon>
        <taxon>Cyanophyceae</taxon>
        <taxon>Pleurocapsales</taxon>
        <taxon>Hyellaceae</taxon>
        <taxon>Waterburya</taxon>
        <taxon>Waterburya agarophytonicola</taxon>
    </lineage>
</organism>
<dbReference type="InterPro" id="IPR014988">
    <property type="entry name" value="Uncharacterised_YqcI/YcgG"/>
</dbReference>
<name>A0A964BUN8_9CYAN</name>
<accession>A0A964BUN8</accession>
<sequence length="221" mass="25201">MASEYGLTALSVQNFEPIRSGTDCLYAMTSRLWGSPPYDEAKSFEENMEQIMEDMCNFLDVAREQRLDGYVLELPGSGFGENLGTLAYSLHRILYCLSEHDPVGEHCLNQPVEDLAWSFAFGGDKIFVNTFAPFYPEGHSRYGFGSSSTWIMFQPRHSFGRVAKIGETALPPHIRLRIREDHASHNRAYDPKLSAIPYEAYRCIRPLCLGDSEVRWWETTL</sequence>
<reference evidence="1" key="1">
    <citation type="journal article" date="2021" name="Antonie Van Leeuwenhoek">
        <title>Draft genome and description of Waterburya agarophytonicola gen. nov. sp. nov. (Pleurocapsales, Cyanobacteria): a seaweed symbiont.</title>
        <authorList>
            <person name="Bonthond G."/>
            <person name="Shalygin S."/>
            <person name="Bayer T."/>
            <person name="Weinberger F."/>
        </authorList>
    </citation>
    <scope>NUCLEOTIDE SEQUENCE</scope>
    <source>
        <strain evidence="1">KI4</strain>
    </source>
</reference>
<evidence type="ECO:0000313" key="1">
    <source>
        <dbReference type="EMBL" id="MCC0178531.1"/>
    </source>
</evidence>
<dbReference type="EMBL" id="JADWDC010000046">
    <property type="protein sequence ID" value="MCC0178531.1"/>
    <property type="molecule type" value="Genomic_DNA"/>
</dbReference>
<keyword evidence="2" id="KW-1185">Reference proteome</keyword>